<dbReference type="Gene3D" id="2.20.25.90">
    <property type="entry name" value="ADC-like domains"/>
    <property type="match status" value="1"/>
</dbReference>
<dbReference type="AlphaFoldDB" id="A0A8J6JNJ3"/>
<keyword evidence="7" id="KW-0411">Iron-sulfur</keyword>
<evidence type="ECO:0000256" key="5">
    <source>
        <dbReference type="ARBA" id="ARBA00023002"/>
    </source>
</evidence>
<dbReference type="InterPro" id="IPR009010">
    <property type="entry name" value="Asp_de-COase-like_dom_sf"/>
</dbReference>
<dbReference type="GO" id="GO:0051536">
    <property type="term" value="F:iron-sulfur cluster binding"/>
    <property type="evidence" value="ECO:0007669"/>
    <property type="project" value="UniProtKB-KW"/>
</dbReference>
<name>A0A8J6JNJ3_9FIRM</name>
<keyword evidence="10" id="KW-1185">Reference proteome</keyword>
<dbReference type="InterPro" id="IPR006657">
    <property type="entry name" value="MoPterin_dinucl-bd_dom"/>
</dbReference>
<evidence type="ECO:0000256" key="4">
    <source>
        <dbReference type="ARBA" id="ARBA00022723"/>
    </source>
</evidence>
<dbReference type="PANTHER" id="PTHR43742">
    <property type="entry name" value="TRIMETHYLAMINE-N-OXIDE REDUCTASE"/>
    <property type="match status" value="1"/>
</dbReference>
<dbReference type="SMART" id="SM00926">
    <property type="entry name" value="Molybdop_Fe4S4"/>
    <property type="match status" value="1"/>
</dbReference>
<evidence type="ECO:0000256" key="7">
    <source>
        <dbReference type="ARBA" id="ARBA00023014"/>
    </source>
</evidence>
<reference evidence="9" key="1">
    <citation type="submission" date="2020-08" db="EMBL/GenBank/DDBJ databases">
        <title>Genome public.</title>
        <authorList>
            <person name="Liu C."/>
            <person name="Sun Q."/>
        </authorList>
    </citation>
    <scope>NUCLEOTIDE SEQUENCE</scope>
    <source>
        <strain evidence="9">NSJ-52</strain>
    </source>
</reference>
<dbReference type="GO" id="GO:0043546">
    <property type="term" value="F:molybdopterin cofactor binding"/>
    <property type="evidence" value="ECO:0007669"/>
    <property type="project" value="InterPro"/>
</dbReference>
<gene>
    <name evidence="9" type="ORF">H8S62_13590</name>
</gene>
<dbReference type="PROSITE" id="PS00490">
    <property type="entry name" value="MOLYBDOPTERIN_PROK_2"/>
    <property type="match status" value="1"/>
</dbReference>
<dbReference type="Proteomes" id="UP000607645">
    <property type="component" value="Unassembled WGS sequence"/>
</dbReference>
<proteinExistence type="inferred from homology"/>
<protein>
    <submittedName>
        <fullName evidence="9">Molybdopterin-dependent oxidoreductase</fullName>
    </submittedName>
</protein>
<comment type="cofactor">
    <cofactor evidence="1">
        <name>Mo-bis(molybdopterin guanine dinucleotide)</name>
        <dbReference type="ChEBI" id="CHEBI:60539"/>
    </cofactor>
</comment>
<evidence type="ECO:0000256" key="6">
    <source>
        <dbReference type="ARBA" id="ARBA00023004"/>
    </source>
</evidence>
<dbReference type="Pfam" id="PF01568">
    <property type="entry name" value="Molydop_binding"/>
    <property type="match status" value="1"/>
</dbReference>
<accession>A0A8J6JNJ3</accession>
<dbReference type="InterPro" id="IPR006656">
    <property type="entry name" value="Mopterin_OxRdtase"/>
</dbReference>
<dbReference type="Gene3D" id="3.40.50.740">
    <property type="match status" value="1"/>
</dbReference>
<keyword evidence="3" id="KW-0500">Molybdenum</keyword>
<dbReference type="EMBL" id="JACOPQ010000011">
    <property type="protein sequence ID" value="MBC5738040.1"/>
    <property type="molecule type" value="Genomic_DNA"/>
</dbReference>
<evidence type="ECO:0000313" key="9">
    <source>
        <dbReference type="EMBL" id="MBC5738040.1"/>
    </source>
</evidence>
<evidence type="ECO:0000259" key="8">
    <source>
        <dbReference type="PROSITE" id="PS51669"/>
    </source>
</evidence>
<dbReference type="Gene3D" id="3.40.228.10">
    <property type="entry name" value="Dimethylsulfoxide Reductase, domain 2"/>
    <property type="match status" value="1"/>
</dbReference>
<dbReference type="InterPro" id="IPR006963">
    <property type="entry name" value="Mopterin_OxRdtase_4Fe-4S_dom"/>
</dbReference>
<evidence type="ECO:0000313" key="10">
    <source>
        <dbReference type="Proteomes" id="UP000607645"/>
    </source>
</evidence>
<evidence type="ECO:0000256" key="3">
    <source>
        <dbReference type="ARBA" id="ARBA00022505"/>
    </source>
</evidence>
<keyword evidence="6" id="KW-0408">Iron</keyword>
<comment type="similarity">
    <text evidence="2">Belongs to the prokaryotic molybdopterin-containing oxidoreductase family.</text>
</comment>
<sequence length="720" mass="79754">MDVTELEKGKIPGVETGIEIRKSICAICDPSGLCGLDLSVDRSGVICKTEGSAEHPRNRGTLCSKGAATRQYVYHSERVKTPLLRSGPRGSGKFRPVSWDEALDLTVRHLNETKHSYGPESAVFYSGYAKYYRPYLKRLCHSYGSPNYLTEASSCHSAMLMAQRLVYGHQAEADVSNADLLLLWSINPFHANVHKARDIQARLDRGARMIVVDPRETPTTARAHLHLRPRPGTDGALALSMAQVIIEEELYDHDFVDRWSYGFAEYRDYVRSFPPEVGEQMTGVSADLIRRAARMYASARRAALLYSSASIVHHTNGVQNYRAVFQLIGLTGNLDVAGGNRMEPVSFINSAGRIPTRETEFTQCRPWSEMAPRIGSGAFPVWPRVIDEEGQAMALPAQLRTGKPYPVKTLVGFGLNHRMWPAPEAFLESLSHLDFFVNTELFLTDTCKYADLVLPACTSVERSELRCYGSGYIILTQPAIAPLHDSRSDVDIIYELARRLELDDPLFRAGYEAGIDYILAPSGITVEELKRHPGGMPVPNPTPKVERKYLTEGFHTPTGKFEFKSSLLEELGESPGCEALPVYTPPRHSRERTPELAEKYPLVLSSGSRLPMFVHSRTYRMPWTSSLRPGFPSADLSPEDAARLGIAQGDPIRISTPCGSIEVGANITRMTQSGVVHMYHGFPAADVNTLLSADYLDPISGFPGYRSSLCRVDKIGGTNP</sequence>
<comment type="caution">
    <text evidence="9">The sequence shown here is derived from an EMBL/GenBank/DDBJ whole genome shotgun (WGS) entry which is preliminary data.</text>
</comment>
<dbReference type="InterPro" id="IPR006655">
    <property type="entry name" value="Mopterin_OxRdtase_prok_CS"/>
</dbReference>
<dbReference type="InterPro" id="IPR050612">
    <property type="entry name" value="Prok_Mopterin_Oxidored"/>
</dbReference>
<dbReference type="Pfam" id="PF04879">
    <property type="entry name" value="Molybdop_Fe4S4"/>
    <property type="match status" value="1"/>
</dbReference>
<dbReference type="SUPFAM" id="SSF53706">
    <property type="entry name" value="Formate dehydrogenase/DMSO reductase, domains 1-3"/>
    <property type="match status" value="1"/>
</dbReference>
<dbReference type="Gene3D" id="2.40.40.20">
    <property type="match status" value="1"/>
</dbReference>
<feature type="domain" description="4Fe-4S Mo/W bis-MGD-type" evidence="8">
    <location>
        <begin position="18"/>
        <end position="77"/>
    </location>
</feature>
<organism evidence="9 10">
    <name type="scientific">Lawsonibacter faecis</name>
    <dbReference type="NCBI Taxonomy" id="2763052"/>
    <lineage>
        <taxon>Bacteria</taxon>
        <taxon>Bacillati</taxon>
        <taxon>Bacillota</taxon>
        <taxon>Clostridia</taxon>
        <taxon>Eubacteriales</taxon>
        <taxon>Oscillospiraceae</taxon>
        <taxon>Lawsonibacter</taxon>
    </lineage>
</organism>
<dbReference type="PANTHER" id="PTHR43742:SF6">
    <property type="entry name" value="OXIDOREDUCTASE YYAE-RELATED"/>
    <property type="match status" value="1"/>
</dbReference>
<dbReference type="Pfam" id="PF00384">
    <property type="entry name" value="Molybdopterin"/>
    <property type="match status" value="1"/>
</dbReference>
<dbReference type="RefSeq" id="WP_186919833.1">
    <property type="nucleotide sequence ID" value="NZ_JACOPQ010000011.1"/>
</dbReference>
<dbReference type="GO" id="GO:0016491">
    <property type="term" value="F:oxidoreductase activity"/>
    <property type="evidence" value="ECO:0007669"/>
    <property type="project" value="UniProtKB-KW"/>
</dbReference>
<keyword evidence="5" id="KW-0560">Oxidoreductase</keyword>
<dbReference type="GO" id="GO:0046872">
    <property type="term" value="F:metal ion binding"/>
    <property type="evidence" value="ECO:0007669"/>
    <property type="project" value="UniProtKB-KW"/>
</dbReference>
<keyword evidence="4" id="KW-0479">Metal-binding</keyword>
<evidence type="ECO:0000256" key="1">
    <source>
        <dbReference type="ARBA" id="ARBA00001942"/>
    </source>
</evidence>
<evidence type="ECO:0000256" key="2">
    <source>
        <dbReference type="ARBA" id="ARBA00010312"/>
    </source>
</evidence>
<dbReference type="PROSITE" id="PS51669">
    <property type="entry name" value="4FE4S_MOW_BIS_MGD"/>
    <property type="match status" value="1"/>
</dbReference>
<dbReference type="SUPFAM" id="SSF50692">
    <property type="entry name" value="ADC-like"/>
    <property type="match status" value="1"/>
</dbReference>